<keyword evidence="1" id="KW-0732">Signal</keyword>
<dbReference type="Proteomes" id="UP000218890">
    <property type="component" value="Chromosome"/>
</dbReference>
<dbReference type="RefSeq" id="WP_096406699.1">
    <property type="nucleotide sequence ID" value="NZ_AP017372.2"/>
</dbReference>
<evidence type="ECO:0000256" key="1">
    <source>
        <dbReference type="SAM" id="SignalP"/>
    </source>
</evidence>
<dbReference type="OrthoDB" id="9844869at2"/>
<organism evidence="2 3">
    <name type="scientific">Halorhodospira halochloris</name>
    <name type="common">Ectothiorhodospira halochloris</name>
    <dbReference type="NCBI Taxonomy" id="1052"/>
    <lineage>
        <taxon>Bacteria</taxon>
        <taxon>Pseudomonadati</taxon>
        <taxon>Pseudomonadota</taxon>
        <taxon>Gammaproteobacteria</taxon>
        <taxon>Chromatiales</taxon>
        <taxon>Ectothiorhodospiraceae</taxon>
        <taxon>Halorhodospira</taxon>
    </lineage>
</organism>
<evidence type="ECO:0000313" key="2">
    <source>
        <dbReference type="EMBL" id="BAU56612.2"/>
    </source>
</evidence>
<sequence>MLTVALAVLATLITIAPAKAEDEQLGYGLVIDDSWRLNFGYGTMKVLDGSSSGRANSISLANGARVVADSGATWDFEAGLSYAKTDDHPLTPAGETIRIGQAELFSQARRLFGSSGWFMGWHIGVTRLTLRPDGDDNERDMDTSLGVIAGWISPWGISLQLDAITTSPSPDISIPEHLRVEYETLQYRGTIGIRF</sequence>
<dbReference type="EMBL" id="AP017372">
    <property type="protein sequence ID" value="BAU56612.2"/>
    <property type="molecule type" value="Genomic_DNA"/>
</dbReference>
<keyword evidence="3" id="KW-1185">Reference proteome</keyword>
<proteinExistence type="predicted"/>
<evidence type="ECO:0008006" key="4">
    <source>
        <dbReference type="Google" id="ProtNLM"/>
    </source>
</evidence>
<reference evidence="2" key="1">
    <citation type="submission" date="2016-02" db="EMBL/GenBank/DDBJ databases">
        <title>Halorhodospira halochloris DSM-1059 complete genome, version 2.</title>
        <authorList>
            <person name="Tsukatani Y."/>
        </authorList>
    </citation>
    <scope>NUCLEOTIDE SEQUENCE</scope>
    <source>
        <strain evidence="2">DSM 1059</strain>
    </source>
</reference>
<protein>
    <recommendedName>
        <fullName evidence="4">Outer membrane protein beta-barrel domain-containing protein</fullName>
    </recommendedName>
</protein>
<accession>A0A0X8X7U0</accession>
<feature type="chain" id="PRO_5016240446" description="Outer membrane protein beta-barrel domain-containing protein" evidence="1">
    <location>
        <begin position="21"/>
        <end position="195"/>
    </location>
</feature>
<evidence type="ECO:0000313" key="3">
    <source>
        <dbReference type="Proteomes" id="UP000218890"/>
    </source>
</evidence>
<name>A0A0X8X7U0_HALHR</name>
<dbReference type="AlphaFoldDB" id="A0A0X8X7U0"/>
<feature type="signal peptide" evidence="1">
    <location>
        <begin position="1"/>
        <end position="20"/>
    </location>
</feature>
<gene>
    <name evidence="2" type="ORF">HH1059_25330</name>
</gene>
<dbReference type="KEGG" id="hhk:HH1059_25330"/>